<organism evidence="7 8">
    <name type="scientific">Aureibacter tunicatorum</name>
    <dbReference type="NCBI Taxonomy" id="866807"/>
    <lineage>
        <taxon>Bacteria</taxon>
        <taxon>Pseudomonadati</taxon>
        <taxon>Bacteroidota</taxon>
        <taxon>Cytophagia</taxon>
        <taxon>Cytophagales</taxon>
        <taxon>Persicobacteraceae</taxon>
        <taxon>Aureibacter</taxon>
    </lineage>
</organism>
<dbReference type="GO" id="GO:0005524">
    <property type="term" value="F:ATP binding"/>
    <property type="evidence" value="ECO:0007669"/>
    <property type="project" value="UniProtKB-KW"/>
</dbReference>
<dbReference type="GO" id="GO:0016887">
    <property type="term" value="F:ATP hydrolysis activity"/>
    <property type="evidence" value="ECO:0007669"/>
    <property type="project" value="InterPro"/>
</dbReference>
<dbReference type="Gene3D" id="3.40.50.300">
    <property type="entry name" value="P-loop containing nucleotide triphosphate hydrolases"/>
    <property type="match status" value="1"/>
</dbReference>
<keyword evidence="1" id="KW-0813">Transport</keyword>
<keyword evidence="8" id="KW-1185">Reference proteome</keyword>
<comment type="caution">
    <text evidence="7">The sequence shown here is derived from an EMBL/GenBank/DDBJ whole genome shotgun (WGS) entry which is preliminary data.</text>
</comment>
<dbReference type="InterPro" id="IPR003593">
    <property type="entry name" value="AAA+_ATPase"/>
</dbReference>
<sequence>MLVASDVTYGAGSREILKGLNLSVKPGEITTVLGPNGAGKSTFLKAISGELVNAKGEVTYNGKKMKGLPVAQLAKTRAVLSQNFQVSFPFSVEEIVMMGRMPHKKSDEDHEGIAREVMNMTDVLKFASRNFNSLSGGEQQRVQLARVLCQLAGDTDTPKYLLLDEPTSNMDLSQQQQVFEIVKEVCGKNIGVFAVIHDINIASRFSDKMLFIKSGEQVAYGATDDVFNKCVIESTYSHPVRMLRCPDTKCHFVMPEACGRHKNMNQLRKTI</sequence>
<dbReference type="PANTHER" id="PTHR42794">
    <property type="entry name" value="HEMIN IMPORT ATP-BINDING PROTEIN HMUV"/>
    <property type="match status" value="1"/>
</dbReference>
<dbReference type="FunFam" id="3.40.50.300:FF:000134">
    <property type="entry name" value="Iron-enterobactin ABC transporter ATP-binding protein"/>
    <property type="match status" value="1"/>
</dbReference>
<feature type="domain" description="ABC transporter" evidence="6">
    <location>
        <begin position="2"/>
        <end position="239"/>
    </location>
</feature>
<dbReference type="Proteomes" id="UP001185092">
    <property type="component" value="Unassembled WGS sequence"/>
</dbReference>
<dbReference type="NCBIfam" id="NF010068">
    <property type="entry name" value="PRK13548.1"/>
    <property type="match status" value="1"/>
</dbReference>
<dbReference type="InterPro" id="IPR027417">
    <property type="entry name" value="P-loop_NTPase"/>
</dbReference>
<comment type="function">
    <text evidence="5">Part of the ABC transporter complex HmuTUV involved in hemin import. Responsible for energy coupling to the transport system.</text>
</comment>
<dbReference type="EMBL" id="JAVDQD010000001">
    <property type="protein sequence ID" value="MDR6238019.1"/>
    <property type="molecule type" value="Genomic_DNA"/>
</dbReference>
<dbReference type="SUPFAM" id="SSF52540">
    <property type="entry name" value="P-loop containing nucleoside triphosphate hydrolases"/>
    <property type="match status" value="1"/>
</dbReference>
<proteinExistence type="predicted"/>
<keyword evidence="3 7" id="KW-0067">ATP-binding</keyword>
<evidence type="ECO:0000256" key="5">
    <source>
        <dbReference type="ARBA" id="ARBA00037066"/>
    </source>
</evidence>
<evidence type="ECO:0000313" key="8">
    <source>
        <dbReference type="Proteomes" id="UP001185092"/>
    </source>
</evidence>
<dbReference type="PROSITE" id="PS00211">
    <property type="entry name" value="ABC_TRANSPORTER_1"/>
    <property type="match status" value="1"/>
</dbReference>
<accession>A0AAE3XL66</accession>
<dbReference type="RefSeq" id="WP_309937490.1">
    <property type="nucleotide sequence ID" value="NZ_AP025305.1"/>
</dbReference>
<dbReference type="PANTHER" id="PTHR42794:SF1">
    <property type="entry name" value="HEMIN IMPORT ATP-BINDING PROTEIN HMUV"/>
    <property type="match status" value="1"/>
</dbReference>
<name>A0AAE3XL66_9BACT</name>
<dbReference type="SMART" id="SM00382">
    <property type="entry name" value="AAA"/>
    <property type="match status" value="1"/>
</dbReference>
<evidence type="ECO:0000259" key="6">
    <source>
        <dbReference type="PROSITE" id="PS50893"/>
    </source>
</evidence>
<reference evidence="7" key="1">
    <citation type="submission" date="2023-07" db="EMBL/GenBank/DDBJ databases">
        <title>Genomic Encyclopedia of Type Strains, Phase IV (KMG-IV): sequencing the most valuable type-strain genomes for metagenomic binning, comparative biology and taxonomic classification.</title>
        <authorList>
            <person name="Goeker M."/>
        </authorList>
    </citation>
    <scope>NUCLEOTIDE SEQUENCE</scope>
    <source>
        <strain evidence="7">DSM 26174</strain>
    </source>
</reference>
<evidence type="ECO:0000256" key="4">
    <source>
        <dbReference type="ARBA" id="ARBA00022967"/>
    </source>
</evidence>
<evidence type="ECO:0000256" key="2">
    <source>
        <dbReference type="ARBA" id="ARBA00022741"/>
    </source>
</evidence>
<gene>
    <name evidence="7" type="ORF">HNQ88_000995</name>
</gene>
<dbReference type="AlphaFoldDB" id="A0AAE3XL66"/>
<evidence type="ECO:0000313" key="7">
    <source>
        <dbReference type="EMBL" id="MDR6238019.1"/>
    </source>
</evidence>
<evidence type="ECO:0000256" key="1">
    <source>
        <dbReference type="ARBA" id="ARBA00022448"/>
    </source>
</evidence>
<evidence type="ECO:0000256" key="3">
    <source>
        <dbReference type="ARBA" id="ARBA00022840"/>
    </source>
</evidence>
<protein>
    <submittedName>
        <fullName evidence="7">Iron complex transport system ATP-binding protein</fullName>
    </submittedName>
</protein>
<keyword evidence="2" id="KW-0547">Nucleotide-binding</keyword>
<dbReference type="Pfam" id="PF00005">
    <property type="entry name" value="ABC_tran"/>
    <property type="match status" value="1"/>
</dbReference>
<keyword evidence="4" id="KW-1278">Translocase</keyword>
<dbReference type="InterPro" id="IPR003439">
    <property type="entry name" value="ABC_transporter-like_ATP-bd"/>
</dbReference>
<dbReference type="PROSITE" id="PS50893">
    <property type="entry name" value="ABC_TRANSPORTER_2"/>
    <property type="match status" value="1"/>
</dbReference>
<dbReference type="InterPro" id="IPR017871">
    <property type="entry name" value="ABC_transporter-like_CS"/>
</dbReference>
<dbReference type="CDD" id="cd03214">
    <property type="entry name" value="ABC_Iron-Siderophores_B12_Hemin"/>
    <property type="match status" value="1"/>
</dbReference>